<evidence type="ECO:0000256" key="3">
    <source>
        <dbReference type="ARBA" id="ARBA00022483"/>
    </source>
</evidence>
<reference evidence="13 14" key="1">
    <citation type="submission" date="2024-04" db="EMBL/GenBank/DDBJ databases">
        <authorList>
            <person name="Rising A."/>
            <person name="Reimegard J."/>
            <person name="Sonavane S."/>
            <person name="Akerstrom W."/>
            <person name="Nylinder S."/>
            <person name="Hedman E."/>
            <person name="Kallberg Y."/>
        </authorList>
    </citation>
    <scope>NUCLEOTIDE SEQUENCE [LARGE SCALE GENOMIC DNA]</scope>
</reference>
<gene>
    <name evidence="13" type="ORF">LARSCL_LOCUS3065</name>
</gene>
<dbReference type="PROSITE" id="PS50088">
    <property type="entry name" value="ANK_REPEAT"/>
    <property type="match status" value="1"/>
</dbReference>
<dbReference type="EMBL" id="CAXIEN010000023">
    <property type="protein sequence ID" value="CAL1266388.1"/>
    <property type="molecule type" value="Genomic_DNA"/>
</dbReference>
<dbReference type="PANTHER" id="PTHR46680">
    <property type="entry name" value="NF-KAPPA-B INHIBITOR ALPHA"/>
    <property type="match status" value="1"/>
</dbReference>
<evidence type="ECO:0000256" key="10">
    <source>
        <dbReference type="ARBA" id="ARBA00023043"/>
    </source>
</evidence>
<dbReference type="Proteomes" id="UP001497382">
    <property type="component" value="Unassembled WGS sequence"/>
</dbReference>
<dbReference type="PANTHER" id="PTHR46680:SF3">
    <property type="entry name" value="NF-KAPPA-B INHIBITOR CACTUS"/>
    <property type="match status" value="1"/>
</dbReference>
<evidence type="ECO:0000256" key="8">
    <source>
        <dbReference type="ARBA" id="ARBA00022737"/>
    </source>
</evidence>
<dbReference type="GO" id="GO:0051059">
    <property type="term" value="F:NF-kappaB binding"/>
    <property type="evidence" value="ECO:0007669"/>
    <property type="project" value="TreeGrafter"/>
</dbReference>
<dbReference type="GO" id="GO:0006887">
    <property type="term" value="P:exocytosis"/>
    <property type="evidence" value="ECO:0007669"/>
    <property type="project" value="UniProtKB-KW"/>
</dbReference>
<dbReference type="Pfam" id="PF00023">
    <property type="entry name" value="Ank"/>
    <property type="match status" value="1"/>
</dbReference>
<evidence type="ECO:0000256" key="6">
    <source>
        <dbReference type="ARBA" id="ARBA00022656"/>
    </source>
</evidence>
<keyword evidence="10 12" id="KW-0040">ANK repeat</keyword>
<protein>
    <submittedName>
        <fullName evidence="13">Uncharacterized protein</fullName>
    </submittedName>
</protein>
<evidence type="ECO:0000313" key="14">
    <source>
        <dbReference type="Proteomes" id="UP001497382"/>
    </source>
</evidence>
<comment type="caution">
    <text evidence="13">The sequence shown here is derived from an EMBL/GenBank/DDBJ whole genome shotgun (WGS) entry which is preliminary data.</text>
</comment>
<dbReference type="SMART" id="SM00248">
    <property type="entry name" value="ANK"/>
    <property type="match status" value="2"/>
</dbReference>
<keyword evidence="11" id="KW-1053">Target membrane</keyword>
<keyword evidence="6" id="KW-0800">Toxin</keyword>
<keyword evidence="7" id="KW-0528">Neurotoxin</keyword>
<sequence>MTYIIVNYDGMSPLHITVMENLEDCVNFLLNSKADVNLPEKKCGRISLHLSIKHPSLLQGILKQPNVDIDAEVFGGSTIVQLACLKTGKPFEVVSMAGWKLVMECHNCEIWEIIQVKVEEAVAAEEVVEEGTEAIIGITCEAEGDPEFEPPILQNQQRASSSIEIVVVQQRTFLA</sequence>
<keyword evidence="5" id="KW-1052">Target cell membrane</keyword>
<evidence type="ECO:0000256" key="2">
    <source>
        <dbReference type="ARBA" id="ARBA00004613"/>
    </source>
</evidence>
<keyword evidence="3" id="KW-0268">Exocytosis</keyword>
<comment type="subcellular location">
    <subcellularLocation>
        <location evidence="2">Secreted</location>
    </subcellularLocation>
    <subcellularLocation>
        <location evidence="1">Target cell membrane</location>
    </subcellularLocation>
</comment>
<dbReference type="SUPFAM" id="SSF48403">
    <property type="entry name" value="Ankyrin repeat"/>
    <property type="match status" value="1"/>
</dbReference>
<dbReference type="GO" id="GO:0005829">
    <property type="term" value="C:cytosol"/>
    <property type="evidence" value="ECO:0007669"/>
    <property type="project" value="TreeGrafter"/>
</dbReference>
<dbReference type="InterPro" id="IPR002110">
    <property type="entry name" value="Ankyrin_rpt"/>
</dbReference>
<proteinExistence type="predicted"/>
<organism evidence="13 14">
    <name type="scientific">Larinioides sclopetarius</name>
    <dbReference type="NCBI Taxonomy" id="280406"/>
    <lineage>
        <taxon>Eukaryota</taxon>
        <taxon>Metazoa</taxon>
        <taxon>Ecdysozoa</taxon>
        <taxon>Arthropoda</taxon>
        <taxon>Chelicerata</taxon>
        <taxon>Arachnida</taxon>
        <taxon>Araneae</taxon>
        <taxon>Araneomorphae</taxon>
        <taxon>Entelegynae</taxon>
        <taxon>Araneoidea</taxon>
        <taxon>Araneidae</taxon>
        <taxon>Larinioides</taxon>
    </lineage>
</organism>
<dbReference type="GO" id="GO:0044231">
    <property type="term" value="C:host cell presynaptic membrane"/>
    <property type="evidence" value="ECO:0007669"/>
    <property type="project" value="UniProtKB-KW"/>
</dbReference>
<evidence type="ECO:0000256" key="4">
    <source>
        <dbReference type="ARBA" id="ARBA00022525"/>
    </source>
</evidence>
<dbReference type="PROSITE" id="PS50297">
    <property type="entry name" value="ANK_REP_REGION"/>
    <property type="match status" value="1"/>
</dbReference>
<keyword evidence="8" id="KW-0677">Repeat</keyword>
<dbReference type="GO" id="GO:0090729">
    <property type="term" value="F:toxin activity"/>
    <property type="evidence" value="ECO:0007669"/>
    <property type="project" value="UniProtKB-KW"/>
</dbReference>
<evidence type="ECO:0000256" key="7">
    <source>
        <dbReference type="ARBA" id="ARBA00022699"/>
    </source>
</evidence>
<dbReference type="AlphaFoldDB" id="A0AAV1Z4B0"/>
<name>A0AAV1Z4B0_9ARAC</name>
<evidence type="ECO:0000256" key="1">
    <source>
        <dbReference type="ARBA" id="ARBA00004175"/>
    </source>
</evidence>
<evidence type="ECO:0000256" key="5">
    <source>
        <dbReference type="ARBA" id="ARBA00022537"/>
    </source>
</evidence>
<dbReference type="InterPro" id="IPR051070">
    <property type="entry name" value="NF-kappa-B_inhibitor"/>
</dbReference>
<dbReference type="GO" id="GO:0071356">
    <property type="term" value="P:cellular response to tumor necrosis factor"/>
    <property type="evidence" value="ECO:0007669"/>
    <property type="project" value="TreeGrafter"/>
</dbReference>
<dbReference type="InterPro" id="IPR036770">
    <property type="entry name" value="Ankyrin_rpt-contain_sf"/>
</dbReference>
<feature type="repeat" description="ANK" evidence="12">
    <location>
        <begin position="9"/>
        <end position="41"/>
    </location>
</feature>
<dbReference type="GO" id="GO:0044218">
    <property type="term" value="C:other organism cell membrane"/>
    <property type="evidence" value="ECO:0007669"/>
    <property type="project" value="UniProtKB-KW"/>
</dbReference>
<evidence type="ECO:0000256" key="12">
    <source>
        <dbReference type="PROSITE-ProRule" id="PRU00023"/>
    </source>
</evidence>
<evidence type="ECO:0000256" key="11">
    <source>
        <dbReference type="ARBA" id="ARBA00023298"/>
    </source>
</evidence>
<keyword evidence="4" id="KW-0964">Secreted</keyword>
<dbReference type="Gene3D" id="1.25.40.20">
    <property type="entry name" value="Ankyrin repeat-containing domain"/>
    <property type="match status" value="1"/>
</dbReference>
<keyword evidence="11" id="KW-0472">Membrane</keyword>
<keyword evidence="9" id="KW-0638">Presynaptic neurotoxin</keyword>
<dbReference type="GO" id="GO:0005576">
    <property type="term" value="C:extracellular region"/>
    <property type="evidence" value="ECO:0007669"/>
    <property type="project" value="UniProtKB-SubCell"/>
</dbReference>
<keyword evidence="14" id="KW-1185">Reference proteome</keyword>
<accession>A0AAV1Z4B0</accession>
<evidence type="ECO:0000313" key="13">
    <source>
        <dbReference type="EMBL" id="CAL1266388.1"/>
    </source>
</evidence>
<evidence type="ECO:0000256" key="9">
    <source>
        <dbReference type="ARBA" id="ARBA00023028"/>
    </source>
</evidence>